<gene>
    <name evidence="1" type="ORF">GCM10009006_38040</name>
</gene>
<evidence type="ECO:0000313" key="1">
    <source>
        <dbReference type="EMBL" id="GGM53335.1"/>
    </source>
</evidence>
<evidence type="ECO:0000313" key="2">
    <source>
        <dbReference type="Proteomes" id="UP000656367"/>
    </source>
</evidence>
<evidence type="ECO:0008006" key="3">
    <source>
        <dbReference type="Google" id="ProtNLM"/>
    </source>
</evidence>
<organism evidence="1 2">
    <name type="scientific">Haloarcula argentinensis</name>
    <dbReference type="NCBI Taxonomy" id="43776"/>
    <lineage>
        <taxon>Archaea</taxon>
        <taxon>Methanobacteriati</taxon>
        <taxon>Methanobacteriota</taxon>
        <taxon>Stenosarchaea group</taxon>
        <taxon>Halobacteria</taxon>
        <taxon>Halobacteriales</taxon>
        <taxon>Haloarculaceae</taxon>
        <taxon>Haloarcula</taxon>
    </lineage>
</organism>
<accession>A0A830FMZ2</accession>
<dbReference type="InterPro" id="IPR016024">
    <property type="entry name" value="ARM-type_fold"/>
</dbReference>
<dbReference type="Proteomes" id="UP000656367">
    <property type="component" value="Unassembled WGS sequence"/>
</dbReference>
<dbReference type="Gene3D" id="1.25.10.10">
    <property type="entry name" value="Leucine-rich Repeat Variant"/>
    <property type="match status" value="1"/>
</dbReference>
<reference evidence="1" key="1">
    <citation type="journal article" date="2014" name="Int. J. Syst. Evol. Microbiol.">
        <title>Complete genome sequence of Corynebacterium casei LMG S-19264T (=DSM 44701T), isolated from a smear-ripened cheese.</title>
        <authorList>
            <consortium name="US DOE Joint Genome Institute (JGI-PGF)"/>
            <person name="Walter F."/>
            <person name="Albersmeier A."/>
            <person name="Kalinowski J."/>
            <person name="Ruckert C."/>
        </authorList>
    </citation>
    <scope>NUCLEOTIDE SEQUENCE</scope>
    <source>
        <strain evidence="1">JCM 15759</strain>
    </source>
</reference>
<dbReference type="Pfam" id="PF13646">
    <property type="entry name" value="HEAT_2"/>
    <property type="match status" value="1"/>
</dbReference>
<name>A0A830FMZ2_HALAR</name>
<dbReference type="RefSeq" id="WP_188854274.1">
    <property type="nucleotide sequence ID" value="NZ_BMON01000016.1"/>
</dbReference>
<sequence>MKTVQFEYHDTEADDLQSSTPSMIRFVNDTGGGPDELSLKYESATPGTFYWKMLVALYGLTSQSPVQIYRPDWFYIQFSGNEECYGRSHSLIATADKGCLKLAVVTYVDGWDVAPVDWRPEELKEIVTVDLGEFAQQLISSAREYRSHHSDPESSMDTFVSLLIDEVEERYSQDGCDDSITHAPVDMPDSMIHTYLYDCPYPDESFSYLLQCNGTIEAEVKRLRDNELDADEIGMRYQTLLSHESETVQRATAVALRNNPDERAKEWLLARRWTDIPAIVIPSLEAAAEFPSDEVRDILVETISFSSHPEIRHAAVELLKQYPDDETISALEKFAEVDDDETVRETAQSVLATIKSK</sequence>
<dbReference type="AlphaFoldDB" id="A0A830FMZ2"/>
<dbReference type="EMBL" id="BMON01000016">
    <property type="protein sequence ID" value="GGM53335.1"/>
    <property type="molecule type" value="Genomic_DNA"/>
</dbReference>
<comment type="caution">
    <text evidence="1">The sequence shown here is derived from an EMBL/GenBank/DDBJ whole genome shotgun (WGS) entry which is preliminary data.</text>
</comment>
<dbReference type="InterPro" id="IPR011989">
    <property type="entry name" value="ARM-like"/>
</dbReference>
<dbReference type="SUPFAM" id="SSF48371">
    <property type="entry name" value="ARM repeat"/>
    <property type="match status" value="1"/>
</dbReference>
<protein>
    <recommendedName>
        <fullName evidence="3">HEAT repeat domain-containing protein</fullName>
    </recommendedName>
</protein>
<proteinExistence type="predicted"/>
<reference evidence="1" key="2">
    <citation type="submission" date="2020-09" db="EMBL/GenBank/DDBJ databases">
        <authorList>
            <person name="Sun Q."/>
            <person name="Ohkuma M."/>
        </authorList>
    </citation>
    <scope>NUCLEOTIDE SEQUENCE</scope>
    <source>
        <strain evidence="1">JCM 15759</strain>
    </source>
</reference>